<feature type="transmembrane region" description="Helical" evidence="12">
    <location>
        <begin position="605"/>
        <end position="623"/>
    </location>
</feature>
<evidence type="ECO:0000256" key="2">
    <source>
        <dbReference type="ARBA" id="ARBA00005417"/>
    </source>
</evidence>
<feature type="transmembrane region" description="Helical" evidence="12">
    <location>
        <begin position="630"/>
        <end position="648"/>
    </location>
</feature>
<evidence type="ECO:0000256" key="7">
    <source>
        <dbReference type="ARBA" id="ARBA00022737"/>
    </source>
</evidence>
<dbReference type="InterPro" id="IPR050107">
    <property type="entry name" value="ABC_carbohydrate_import_ATPase"/>
</dbReference>
<dbReference type="CDD" id="cd03216">
    <property type="entry name" value="ABC_Carb_Monos_I"/>
    <property type="match status" value="1"/>
</dbReference>
<gene>
    <name evidence="14" type="ORF">EB235_29835</name>
</gene>
<dbReference type="Pfam" id="PF00005">
    <property type="entry name" value="ABC_tran"/>
    <property type="match status" value="2"/>
</dbReference>
<evidence type="ECO:0000313" key="15">
    <source>
        <dbReference type="Proteomes" id="UP000503017"/>
    </source>
</evidence>
<feature type="domain" description="ABC transporter" evidence="13">
    <location>
        <begin position="26"/>
        <end position="267"/>
    </location>
</feature>
<sequence>MSHLAVADQGRAGAMAPAAATRQEIVSLARITKSFGPTLANAEIDLAVSAGEIIGLVGGNGAGKSTLMRILCGTMWPTLGSISFAGQALDFADYNAAEAQRRGIRMVHQELSLCANLSVAENFFLETPQDAASRPRWRRLYRGRARSALDAVFPGNGIDVDAEVGQLSIAERQMVEIARAAATPSVRLIVLDEPTSSLDLDRSRQLRAFIRERAKAGLAFIFISHKLQEIIDIAAQVVVLRNGRTAWRGDVADTSIGKLVQLMGGDTNPAHQHGANVTSTGGALVRLSGALTSELGRDIEIARGEIVGLAGLEGSGQKDLLHAIFKPGQDAAVTRTSEVGFIAGDRQKEGVFPLWSVLGNISIGSLARRPALSLVSDRVNRAAAADAAGRLRLDENRFGSNILELSGGNQQKALVARALVADTPIILLDDPTRGVDIATKQDFYRLCNDIARSGRTLVWHTTEDAELLACDRVLVFAGGRIVKELTGAAITEAAIVGASFVQQADKRADAAQGKAGAVALARRLVNAAPFIGLAAVLAVMISANPAVASIFGLDLLLMPALSLVLVTAAQMFIVGGSEIDLGVGAFAGLVSVLSATLLYDQPWLGALALLAAVAAYAGLGGLIQARKIPAIVVTLGASFIWVGLGYALQPTPGGASPEWLTALFGWSLDFLPTSIILIAAVALVVLVIDRLPLGVVLRGFGNNPTAMIRSGWSPTRYALVRYLIAGLFAAAAGLSLTAINTASDINSGNSFTLLSVAAVVMGGCSLLGGIVSPVGAIAGAVTLSLIGALLGTLNVSSDFNAATQGLILIALLTLRGLTADRGSEQ</sequence>
<evidence type="ECO:0000256" key="5">
    <source>
        <dbReference type="ARBA" id="ARBA00022597"/>
    </source>
</evidence>
<feature type="transmembrane region" description="Helical" evidence="12">
    <location>
        <begin position="524"/>
        <end position="543"/>
    </location>
</feature>
<dbReference type="InterPro" id="IPR003439">
    <property type="entry name" value="ABC_transporter-like_ATP-bd"/>
</dbReference>
<feature type="transmembrane region" description="Helical" evidence="12">
    <location>
        <begin position="777"/>
        <end position="795"/>
    </location>
</feature>
<keyword evidence="3" id="KW-0813">Transport</keyword>
<feature type="transmembrane region" description="Helical" evidence="12">
    <location>
        <begin position="555"/>
        <end position="574"/>
    </location>
</feature>
<evidence type="ECO:0000256" key="10">
    <source>
        <dbReference type="ARBA" id="ARBA00022989"/>
    </source>
</evidence>
<feature type="domain" description="ABC transporter" evidence="13">
    <location>
        <begin position="272"/>
        <end position="503"/>
    </location>
</feature>
<dbReference type="GO" id="GO:0005886">
    <property type="term" value="C:plasma membrane"/>
    <property type="evidence" value="ECO:0007669"/>
    <property type="project" value="UniProtKB-SubCell"/>
</dbReference>
<dbReference type="PANTHER" id="PTHR43790">
    <property type="entry name" value="CARBOHYDRATE TRANSPORT ATP-BINDING PROTEIN MG119-RELATED"/>
    <property type="match status" value="1"/>
</dbReference>
<feature type="transmembrane region" description="Helical" evidence="12">
    <location>
        <begin position="719"/>
        <end position="739"/>
    </location>
</feature>
<dbReference type="RefSeq" id="WP_027033864.1">
    <property type="nucleotide sequence ID" value="NZ_CP033367.1"/>
</dbReference>
<evidence type="ECO:0000256" key="4">
    <source>
        <dbReference type="ARBA" id="ARBA00022475"/>
    </source>
</evidence>
<dbReference type="SMART" id="SM00382">
    <property type="entry name" value="AAA"/>
    <property type="match status" value="2"/>
</dbReference>
<dbReference type="Pfam" id="PF02653">
    <property type="entry name" value="BPD_transp_2"/>
    <property type="match status" value="1"/>
</dbReference>
<dbReference type="EMBL" id="CP033367">
    <property type="protein sequence ID" value="QKD05167.1"/>
    <property type="molecule type" value="Genomic_DNA"/>
</dbReference>
<evidence type="ECO:0000259" key="13">
    <source>
        <dbReference type="PROSITE" id="PS50893"/>
    </source>
</evidence>
<dbReference type="PANTHER" id="PTHR43790:SF9">
    <property type="entry name" value="GALACTOFURANOSE TRANSPORTER ATP-BINDING PROTEIN YTFR"/>
    <property type="match status" value="1"/>
</dbReference>
<reference evidence="14 15" key="1">
    <citation type="submission" date="2018-10" db="EMBL/GenBank/DDBJ databases">
        <authorList>
            <person name="Perry B.J."/>
            <person name="Sullivan J.T."/>
            <person name="Murphy R.J.T."/>
            <person name="Ramsay J.P."/>
            <person name="Ronson C.W."/>
        </authorList>
    </citation>
    <scope>NUCLEOTIDE SEQUENCE [LARGE SCALE GENOMIC DNA]</scope>
    <source>
        <strain evidence="14 15">R88b</strain>
    </source>
</reference>
<proteinExistence type="inferred from homology"/>
<keyword evidence="4" id="KW-1003">Cell membrane</keyword>
<dbReference type="PROSITE" id="PS50893">
    <property type="entry name" value="ABC_TRANSPORTER_2"/>
    <property type="match status" value="2"/>
</dbReference>
<comment type="similarity">
    <text evidence="2">Belongs to the ABC transporter superfamily.</text>
</comment>
<feature type="transmembrane region" description="Helical" evidence="12">
    <location>
        <begin position="751"/>
        <end position="770"/>
    </location>
</feature>
<evidence type="ECO:0000256" key="11">
    <source>
        <dbReference type="ARBA" id="ARBA00023136"/>
    </source>
</evidence>
<feature type="transmembrane region" description="Helical" evidence="12">
    <location>
        <begin position="668"/>
        <end position="688"/>
    </location>
</feature>
<keyword evidence="5" id="KW-0762">Sugar transport</keyword>
<keyword evidence="8" id="KW-0547">Nucleotide-binding</keyword>
<keyword evidence="10 12" id="KW-1133">Transmembrane helix</keyword>
<organism evidence="14 15">
    <name type="scientific">Mesorhizobium loti R88b</name>
    <dbReference type="NCBI Taxonomy" id="935548"/>
    <lineage>
        <taxon>Bacteria</taxon>
        <taxon>Pseudomonadati</taxon>
        <taxon>Pseudomonadota</taxon>
        <taxon>Alphaproteobacteria</taxon>
        <taxon>Hyphomicrobiales</taxon>
        <taxon>Phyllobacteriaceae</taxon>
        <taxon>Mesorhizobium</taxon>
    </lineage>
</organism>
<dbReference type="PROSITE" id="PS00211">
    <property type="entry name" value="ABC_TRANSPORTER_1"/>
    <property type="match status" value="1"/>
</dbReference>
<dbReference type="GO" id="GO:0005524">
    <property type="term" value="F:ATP binding"/>
    <property type="evidence" value="ECO:0007669"/>
    <property type="project" value="UniProtKB-KW"/>
</dbReference>
<dbReference type="AlphaFoldDB" id="A0A6M7WSV7"/>
<keyword evidence="11 12" id="KW-0472">Membrane</keyword>
<evidence type="ECO:0000256" key="8">
    <source>
        <dbReference type="ARBA" id="ARBA00022741"/>
    </source>
</evidence>
<dbReference type="GO" id="GO:0022857">
    <property type="term" value="F:transmembrane transporter activity"/>
    <property type="evidence" value="ECO:0007669"/>
    <property type="project" value="InterPro"/>
</dbReference>
<keyword evidence="7" id="KW-0677">Repeat</keyword>
<dbReference type="InterPro" id="IPR027417">
    <property type="entry name" value="P-loop_NTPase"/>
</dbReference>
<protein>
    <submittedName>
        <fullName evidence="14">ATP-binding cassette domain-containing protein</fullName>
    </submittedName>
</protein>
<dbReference type="Gene3D" id="3.40.50.300">
    <property type="entry name" value="P-loop containing nucleotide triphosphate hydrolases"/>
    <property type="match status" value="2"/>
</dbReference>
<dbReference type="SUPFAM" id="SSF52540">
    <property type="entry name" value="P-loop containing nucleoside triphosphate hydrolases"/>
    <property type="match status" value="2"/>
</dbReference>
<dbReference type="Proteomes" id="UP000503017">
    <property type="component" value="Chromosome"/>
</dbReference>
<dbReference type="GO" id="GO:0016887">
    <property type="term" value="F:ATP hydrolysis activity"/>
    <property type="evidence" value="ECO:0007669"/>
    <property type="project" value="InterPro"/>
</dbReference>
<dbReference type="CDD" id="cd06579">
    <property type="entry name" value="TM_PBP1_transp_AraH_like"/>
    <property type="match status" value="1"/>
</dbReference>
<feature type="transmembrane region" description="Helical" evidence="12">
    <location>
        <begin position="801"/>
        <end position="818"/>
    </location>
</feature>
<keyword evidence="6 12" id="KW-0812">Transmembrane</keyword>
<dbReference type="InterPro" id="IPR001851">
    <property type="entry name" value="ABC_transp_permease"/>
</dbReference>
<evidence type="ECO:0000256" key="1">
    <source>
        <dbReference type="ARBA" id="ARBA00004651"/>
    </source>
</evidence>
<comment type="subcellular location">
    <subcellularLocation>
        <location evidence="1">Cell membrane</location>
        <topology evidence="1">Multi-pass membrane protein</topology>
    </subcellularLocation>
</comment>
<evidence type="ECO:0000256" key="9">
    <source>
        <dbReference type="ARBA" id="ARBA00022840"/>
    </source>
</evidence>
<evidence type="ECO:0000256" key="6">
    <source>
        <dbReference type="ARBA" id="ARBA00022692"/>
    </source>
</evidence>
<keyword evidence="9 14" id="KW-0067">ATP-binding</keyword>
<dbReference type="InterPro" id="IPR017871">
    <property type="entry name" value="ABC_transporter-like_CS"/>
</dbReference>
<evidence type="ECO:0000256" key="3">
    <source>
        <dbReference type="ARBA" id="ARBA00022448"/>
    </source>
</evidence>
<dbReference type="InterPro" id="IPR003593">
    <property type="entry name" value="AAA+_ATPase"/>
</dbReference>
<evidence type="ECO:0000256" key="12">
    <source>
        <dbReference type="SAM" id="Phobius"/>
    </source>
</evidence>
<name>A0A6M7WSV7_RHILI</name>
<accession>A0A6M7WSV7</accession>
<evidence type="ECO:0000313" key="14">
    <source>
        <dbReference type="EMBL" id="QKD05167.1"/>
    </source>
</evidence>